<gene>
    <name evidence="2" type="ORF">DVH21_06855</name>
</gene>
<name>A0A6N3JV69_9ACTN</name>
<feature type="compositionally biased region" description="Low complexity" evidence="1">
    <location>
        <begin position="345"/>
        <end position="368"/>
    </location>
</feature>
<organism evidence="2 3">
    <name type="scientific">Micromonospora aurantiaca</name>
    <name type="common">nom. illeg.</name>
    <dbReference type="NCBI Taxonomy" id="47850"/>
    <lineage>
        <taxon>Bacteria</taxon>
        <taxon>Bacillati</taxon>
        <taxon>Actinomycetota</taxon>
        <taxon>Actinomycetes</taxon>
        <taxon>Micromonosporales</taxon>
        <taxon>Micromonosporaceae</taxon>
        <taxon>Micromonospora</taxon>
    </lineage>
</organism>
<evidence type="ECO:0000256" key="1">
    <source>
        <dbReference type="SAM" id="MobiDB-lite"/>
    </source>
</evidence>
<feature type="region of interest" description="Disordered" evidence="1">
    <location>
        <begin position="295"/>
        <end position="373"/>
    </location>
</feature>
<reference evidence="2 3" key="1">
    <citation type="submission" date="2018-07" db="EMBL/GenBank/DDBJ databases">
        <authorList>
            <person name="Ye Y."/>
        </authorList>
    </citation>
    <scope>NUCLEOTIDE SEQUENCE [LARGE SCALE GENOMIC DNA]</scope>
    <source>
        <strain evidence="3">H14(2018)</strain>
    </source>
</reference>
<evidence type="ECO:0000313" key="3">
    <source>
        <dbReference type="Proteomes" id="UP000253958"/>
    </source>
</evidence>
<dbReference type="Proteomes" id="UP000253958">
    <property type="component" value="Chromosome"/>
</dbReference>
<evidence type="ECO:0000313" key="2">
    <source>
        <dbReference type="EMBL" id="AXH89675.1"/>
    </source>
</evidence>
<accession>A0A6N3JV69</accession>
<evidence type="ECO:0008006" key="4">
    <source>
        <dbReference type="Google" id="ProtNLM"/>
    </source>
</evidence>
<reference evidence="2 3" key="2">
    <citation type="submission" date="2018-08" db="EMBL/GenBank/DDBJ databases">
        <title>Streptomyces kandeliansis sp. nov., an endophytic bacterium isolated from mangrove plant.</title>
        <authorList>
            <person name="Wang R."/>
        </authorList>
    </citation>
    <scope>NUCLEOTIDE SEQUENCE [LARGE SCALE GENOMIC DNA]</scope>
    <source>
        <strain evidence="3">H14(2018)</strain>
    </source>
</reference>
<dbReference type="AlphaFoldDB" id="A0A6N3JV69"/>
<proteinExistence type="predicted"/>
<feature type="compositionally biased region" description="Gly residues" evidence="1">
    <location>
        <begin position="335"/>
        <end position="344"/>
    </location>
</feature>
<feature type="compositionally biased region" description="Gly residues" evidence="1">
    <location>
        <begin position="310"/>
        <end position="327"/>
    </location>
</feature>
<sequence>MLLNMRSWQELEVDVLDDVILDPRNVRLGQERETPQQLIINDLFQNAKALELVQAIAQLGYLTHEVPVVLRRDDELVVVEGNRRLAALKAIQNPYLVPGFASSVKKHADAISEDDRESLRTIRVKVAPGQVEADQLIAALHTSNPRVPWGPDRQAAFFEAQVDAGRTLDELLALYPTVQVRKFVIRASALKLFKSVPYSVESLRRALNDDRKVKVSILERLYEYEKFQNLAGIRVSNRTAVAEIVGPESRFFAVAEKVVGDIVGKRLNTRVLNKQDSPTYTAYMAELEEFVRNFDKQSGNGRSGGASANGSGGSGTGGGTFTHGGAGTERTSGSTDGGDAGSAGSGTTSDGSDSEGASGSKSGTTGSRRVSKKLDTTGLAAPAAMATSAIPDLLLEISQLNVETFPNATFDLMRTLLEKTIKMYAQVLNVNIRSEVQVRGFVMLDNCLEWLEKKARADGATAIAGVIKKVKTGQLGYYVATSDHLNAINHNPLISATPSEVRTAWNSAKPILEWMLKP</sequence>
<protein>
    <recommendedName>
        <fullName evidence="4">ParB/Sulfiredoxin domain-containing protein</fullName>
    </recommendedName>
</protein>
<dbReference type="RefSeq" id="WP_114919091.1">
    <property type="nucleotide sequence ID" value="NZ_CP031263.1"/>
</dbReference>
<dbReference type="EMBL" id="CP031263">
    <property type="protein sequence ID" value="AXH89675.1"/>
    <property type="molecule type" value="Genomic_DNA"/>
</dbReference>